<sequence length="551" mass="62661">MADTRPLEKDHQRRESSGSFSKAKVEHQSRGPSVDQPAGPEEEDQRQRHDASARMENPLAGFSREQVTRLAEEFCAKHGFTNHEDLRVFRLGAAIAGNDFQWDTIDGLRDNEKEALRIEVDHKWRANPKKLYGVIVVCALCAAVQGMDETDTWWHMFIARFFLGFGIGPKSATTPIFAAECSPPKLRGALTMQWQMWTAFGIMVGYVADLAFFFVPDHGIPLGLNWRLMMGSAMIPAVVVCCLIPLFPESPRWYLTKDRHGDAYKAICQLRLSKIQAARDLFYMDFGLQAERDAMAIGKQNRIKEFVTIRRNRNAMIGSEIVMFMQQFCGVNVIAYYSSEIFLEANLPQTSALAASLGFGIINWLFAIPAVYIFFVAFSFYIPEESTARIACIALGIYLFGMVYSPGEGPVPFTYSAEAYPLYIRPIGMSLATATTWFFNFILSVTWPSLLQAFKPQGAFGWYAGWNIVGFFLVLFFLPETKEKTLEELDAVFNVPLRVHARYGLQQFKYFIHRYVFWRHVDPPLVPRQEIVKHSDNSVAPKAEYDPTKRV</sequence>
<feature type="region of interest" description="Disordered" evidence="7">
    <location>
        <begin position="1"/>
        <end position="59"/>
    </location>
</feature>
<reference evidence="9 10" key="2">
    <citation type="submission" date="2015-05" db="EMBL/GenBank/DDBJ databases">
        <authorList>
            <person name="Morales-Cruz A."/>
            <person name="Amrine K.C."/>
            <person name="Cantu D."/>
        </authorList>
    </citation>
    <scope>NUCLEOTIDE SEQUENCE [LARGE SCALE GENOMIC DNA]</scope>
    <source>
        <strain evidence="9">DA912</strain>
    </source>
</reference>
<dbReference type="AlphaFoldDB" id="A0A0G2I3M2"/>
<evidence type="ECO:0000256" key="6">
    <source>
        <dbReference type="ARBA" id="ARBA00023136"/>
    </source>
</evidence>
<dbReference type="STRING" id="1214573.A0A0G2I3M2"/>
<evidence type="ECO:0000256" key="1">
    <source>
        <dbReference type="ARBA" id="ARBA00004141"/>
    </source>
</evidence>
<dbReference type="GO" id="GO:0016020">
    <property type="term" value="C:membrane"/>
    <property type="evidence" value="ECO:0007669"/>
    <property type="project" value="UniProtKB-SubCell"/>
</dbReference>
<dbReference type="InterPro" id="IPR003663">
    <property type="entry name" value="Sugar/inositol_transpt"/>
</dbReference>
<dbReference type="GO" id="GO:0015791">
    <property type="term" value="P:polyol transmembrane transport"/>
    <property type="evidence" value="ECO:0007669"/>
    <property type="project" value="UniProtKB-ARBA"/>
</dbReference>
<evidence type="ECO:0000313" key="9">
    <source>
        <dbReference type="EMBL" id="KKY34575.1"/>
    </source>
</evidence>
<keyword evidence="4 8" id="KW-0812">Transmembrane</keyword>
<protein>
    <submittedName>
        <fullName evidence="9">Putative mfs sugar transporter</fullName>
    </submittedName>
</protein>
<accession>A0A0G2I3M2</accession>
<dbReference type="GO" id="GO:0015798">
    <property type="term" value="P:myo-inositol transport"/>
    <property type="evidence" value="ECO:0007669"/>
    <property type="project" value="UniProtKB-ARBA"/>
</dbReference>
<keyword evidence="9" id="KW-0762">Sugar transport</keyword>
<comment type="caution">
    <text evidence="9">The sequence shown here is derived from an EMBL/GenBank/DDBJ whole genome shotgun (WGS) entry which is preliminary data.</text>
</comment>
<dbReference type="PRINTS" id="PR00171">
    <property type="entry name" value="SUGRTRNSPORT"/>
</dbReference>
<dbReference type="InterPro" id="IPR005828">
    <property type="entry name" value="MFS_sugar_transport-like"/>
</dbReference>
<dbReference type="PANTHER" id="PTHR48020">
    <property type="entry name" value="PROTON MYO-INOSITOL COTRANSPORTER"/>
    <property type="match status" value="1"/>
</dbReference>
<dbReference type="InterPro" id="IPR050814">
    <property type="entry name" value="Myo-inositol_Transporter"/>
</dbReference>
<reference evidence="9 10" key="1">
    <citation type="submission" date="2015-05" db="EMBL/GenBank/DDBJ databases">
        <title>Distinctive expansion of gene families associated with plant cell wall degradation and secondary metabolism in the genomes of grapevine trunk pathogens.</title>
        <authorList>
            <person name="Lawrence D.P."/>
            <person name="Travadon R."/>
            <person name="Rolshausen P.E."/>
            <person name="Baumgartner K."/>
        </authorList>
    </citation>
    <scope>NUCLEOTIDE SEQUENCE [LARGE SCALE GENOMIC DNA]</scope>
    <source>
        <strain evidence="9">DA912</strain>
    </source>
</reference>
<name>A0A0G2I3M2_9PEZI</name>
<organism evidence="9 10">
    <name type="scientific">Diaporthe ampelina</name>
    <dbReference type="NCBI Taxonomy" id="1214573"/>
    <lineage>
        <taxon>Eukaryota</taxon>
        <taxon>Fungi</taxon>
        <taxon>Dikarya</taxon>
        <taxon>Ascomycota</taxon>
        <taxon>Pezizomycotina</taxon>
        <taxon>Sordariomycetes</taxon>
        <taxon>Sordariomycetidae</taxon>
        <taxon>Diaporthales</taxon>
        <taxon>Diaporthaceae</taxon>
        <taxon>Diaporthe</taxon>
    </lineage>
</organism>
<feature type="transmembrane region" description="Helical" evidence="8">
    <location>
        <begin position="427"/>
        <end position="447"/>
    </location>
</feature>
<evidence type="ECO:0000256" key="2">
    <source>
        <dbReference type="ARBA" id="ARBA00010992"/>
    </source>
</evidence>
<comment type="similarity">
    <text evidence="2">Belongs to the major facilitator superfamily. Sugar transporter (TC 2.A.1.1) family.</text>
</comment>
<evidence type="ECO:0000256" key="3">
    <source>
        <dbReference type="ARBA" id="ARBA00022448"/>
    </source>
</evidence>
<dbReference type="OrthoDB" id="5290825at2759"/>
<keyword evidence="3" id="KW-0813">Transport</keyword>
<evidence type="ECO:0000256" key="5">
    <source>
        <dbReference type="ARBA" id="ARBA00022989"/>
    </source>
</evidence>
<comment type="subcellular location">
    <subcellularLocation>
        <location evidence="1">Membrane</location>
        <topology evidence="1">Multi-pass membrane protein</topology>
    </subcellularLocation>
</comment>
<evidence type="ECO:0000256" key="8">
    <source>
        <dbReference type="SAM" id="Phobius"/>
    </source>
</evidence>
<feature type="transmembrane region" description="Helical" evidence="8">
    <location>
        <begin position="194"/>
        <end position="214"/>
    </location>
</feature>
<evidence type="ECO:0000256" key="4">
    <source>
        <dbReference type="ARBA" id="ARBA00022692"/>
    </source>
</evidence>
<feature type="transmembrane region" description="Helical" evidence="8">
    <location>
        <begin position="459"/>
        <end position="478"/>
    </location>
</feature>
<dbReference type="Pfam" id="PF00083">
    <property type="entry name" value="Sugar_tr"/>
    <property type="match status" value="1"/>
</dbReference>
<feature type="transmembrane region" description="Helical" evidence="8">
    <location>
        <begin position="388"/>
        <end position="407"/>
    </location>
</feature>
<keyword evidence="10" id="KW-1185">Reference proteome</keyword>
<feature type="transmembrane region" description="Helical" evidence="8">
    <location>
        <begin position="226"/>
        <end position="247"/>
    </location>
</feature>
<feature type="compositionally biased region" description="Basic and acidic residues" evidence="7">
    <location>
        <begin position="1"/>
        <end position="16"/>
    </location>
</feature>
<keyword evidence="5 8" id="KW-1133">Transmembrane helix</keyword>
<feature type="transmembrane region" description="Helical" evidence="8">
    <location>
        <begin position="153"/>
        <end position="173"/>
    </location>
</feature>
<dbReference type="InterPro" id="IPR036259">
    <property type="entry name" value="MFS_trans_sf"/>
</dbReference>
<proteinExistence type="inferred from homology"/>
<dbReference type="EMBL" id="LCUC01000197">
    <property type="protein sequence ID" value="KKY34575.1"/>
    <property type="molecule type" value="Genomic_DNA"/>
</dbReference>
<dbReference type="SUPFAM" id="SSF103473">
    <property type="entry name" value="MFS general substrate transporter"/>
    <property type="match status" value="1"/>
</dbReference>
<dbReference type="PANTHER" id="PTHR48020:SF25">
    <property type="entry name" value="SUGAR TRANSPORTER, PUTATIVE (AFU_ORTHOLOGUE AFUA_7G05830)-RELATED"/>
    <property type="match status" value="1"/>
</dbReference>
<dbReference type="Proteomes" id="UP000034680">
    <property type="component" value="Unassembled WGS sequence"/>
</dbReference>
<feature type="transmembrane region" description="Helical" evidence="8">
    <location>
        <begin position="317"/>
        <end position="337"/>
    </location>
</feature>
<keyword evidence="6 8" id="KW-0472">Membrane</keyword>
<dbReference type="GO" id="GO:0022857">
    <property type="term" value="F:transmembrane transporter activity"/>
    <property type="evidence" value="ECO:0007669"/>
    <property type="project" value="InterPro"/>
</dbReference>
<evidence type="ECO:0000313" key="10">
    <source>
        <dbReference type="Proteomes" id="UP000034680"/>
    </source>
</evidence>
<dbReference type="Gene3D" id="1.20.1250.20">
    <property type="entry name" value="MFS general substrate transporter like domains"/>
    <property type="match status" value="1"/>
</dbReference>
<evidence type="ECO:0000256" key="7">
    <source>
        <dbReference type="SAM" id="MobiDB-lite"/>
    </source>
</evidence>
<feature type="transmembrane region" description="Helical" evidence="8">
    <location>
        <begin position="357"/>
        <end position="381"/>
    </location>
</feature>
<gene>
    <name evidence="9" type="ORF">UCDDA912_g05442</name>
</gene>